<evidence type="ECO:0000313" key="2">
    <source>
        <dbReference type="EMBL" id="CAB3794267.1"/>
    </source>
</evidence>
<evidence type="ECO:0000313" key="3">
    <source>
        <dbReference type="Proteomes" id="UP000494115"/>
    </source>
</evidence>
<dbReference type="InterPro" id="IPR021267">
    <property type="entry name" value="DUF2844"/>
</dbReference>
<organism evidence="2 3">
    <name type="scientific">Pararobbsia alpina</name>
    <dbReference type="NCBI Taxonomy" id="621374"/>
    <lineage>
        <taxon>Bacteria</taxon>
        <taxon>Pseudomonadati</taxon>
        <taxon>Pseudomonadota</taxon>
        <taxon>Betaproteobacteria</taxon>
        <taxon>Burkholderiales</taxon>
        <taxon>Burkholderiaceae</taxon>
        <taxon>Pararobbsia</taxon>
    </lineage>
</organism>
<sequence>MSIRSNRWPGACCIALLWLPLHAFATLGGNAASVDADRTALGTAVATAASTTVAAPAAASATLPGANVQTLTLSSGTVVREYVSATGLVFAVSWQGPVLPQLKQLLGPDNFAQYINAQSRGGSQGFAGVDLPNLVVNSGGHMGAFFGRAWLPQSLPAGITAQDIQ</sequence>
<protein>
    <recommendedName>
        <fullName evidence="4">DUF2844 domain-containing protein</fullName>
    </recommendedName>
</protein>
<feature type="signal peptide" evidence="1">
    <location>
        <begin position="1"/>
        <end position="25"/>
    </location>
</feature>
<dbReference type="AlphaFoldDB" id="A0A6S7CNR2"/>
<name>A0A6S7CNR2_9BURK</name>
<gene>
    <name evidence="2" type="ORF">LMG28138_03658</name>
</gene>
<reference evidence="2 3" key="1">
    <citation type="submission" date="2020-04" db="EMBL/GenBank/DDBJ databases">
        <authorList>
            <person name="De Canck E."/>
        </authorList>
    </citation>
    <scope>NUCLEOTIDE SEQUENCE [LARGE SCALE GENOMIC DNA]</scope>
    <source>
        <strain evidence="2 3">LMG 28138</strain>
    </source>
</reference>
<evidence type="ECO:0008006" key="4">
    <source>
        <dbReference type="Google" id="ProtNLM"/>
    </source>
</evidence>
<dbReference type="Pfam" id="PF11005">
    <property type="entry name" value="DUF2844"/>
    <property type="match status" value="1"/>
</dbReference>
<feature type="chain" id="PRO_5028943222" description="DUF2844 domain-containing protein" evidence="1">
    <location>
        <begin position="26"/>
        <end position="165"/>
    </location>
</feature>
<proteinExistence type="predicted"/>
<dbReference type="EMBL" id="CADIKM010000019">
    <property type="protein sequence ID" value="CAB3794267.1"/>
    <property type="molecule type" value="Genomic_DNA"/>
</dbReference>
<keyword evidence="1" id="KW-0732">Signal</keyword>
<dbReference type="RefSeq" id="WP_175106172.1">
    <property type="nucleotide sequence ID" value="NZ_CADIKM010000019.1"/>
</dbReference>
<dbReference type="Proteomes" id="UP000494115">
    <property type="component" value="Unassembled WGS sequence"/>
</dbReference>
<accession>A0A6S7CNR2</accession>
<keyword evidence="3" id="KW-1185">Reference proteome</keyword>
<evidence type="ECO:0000256" key="1">
    <source>
        <dbReference type="SAM" id="SignalP"/>
    </source>
</evidence>